<dbReference type="EMBL" id="CAJVPV010016665">
    <property type="protein sequence ID" value="CAG8699187.1"/>
    <property type="molecule type" value="Genomic_DNA"/>
</dbReference>
<proteinExistence type="predicted"/>
<accession>A0A9N9N2X2</accession>
<gene>
    <name evidence="1" type="ORF">AMORRO_LOCUS12023</name>
</gene>
<dbReference type="Proteomes" id="UP000789342">
    <property type="component" value="Unassembled WGS sequence"/>
</dbReference>
<feature type="non-terminal residue" evidence="1">
    <location>
        <position position="59"/>
    </location>
</feature>
<sequence>MKMIQDKGKTVASGSSFASVALSKIALRISTFKEEFGENIEVWLHQIKNILYIQDIKNE</sequence>
<protein>
    <submittedName>
        <fullName evidence="1">9821_t:CDS:1</fullName>
    </submittedName>
</protein>
<evidence type="ECO:0000313" key="2">
    <source>
        <dbReference type="Proteomes" id="UP000789342"/>
    </source>
</evidence>
<organism evidence="1 2">
    <name type="scientific">Acaulospora morrowiae</name>
    <dbReference type="NCBI Taxonomy" id="94023"/>
    <lineage>
        <taxon>Eukaryota</taxon>
        <taxon>Fungi</taxon>
        <taxon>Fungi incertae sedis</taxon>
        <taxon>Mucoromycota</taxon>
        <taxon>Glomeromycotina</taxon>
        <taxon>Glomeromycetes</taxon>
        <taxon>Diversisporales</taxon>
        <taxon>Acaulosporaceae</taxon>
        <taxon>Acaulospora</taxon>
    </lineage>
</organism>
<name>A0A9N9N2X2_9GLOM</name>
<dbReference type="OrthoDB" id="10405202at2759"/>
<evidence type="ECO:0000313" key="1">
    <source>
        <dbReference type="EMBL" id="CAG8699187.1"/>
    </source>
</evidence>
<keyword evidence="2" id="KW-1185">Reference proteome</keyword>
<reference evidence="1" key="1">
    <citation type="submission" date="2021-06" db="EMBL/GenBank/DDBJ databases">
        <authorList>
            <person name="Kallberg Y."/>
            <person name="Tangrot J."/>
            <person name="Rosling A."/>
        </authorList>
    </citation>
    <scope>NUCLEOTIDE SEQUENCE</scope>
    <source>
        <strain evidence="1">CL551</strain>
    </source>
</reference>
<dbReference type="AlphaFoldDB" id="A0A9N9N2X2"/>
<comment type="caution">
    <text evidence="1">The sequence shown here is derived from an EMBL/GenBank/DDBJ whole genome shotgun (WGS) entry which is preliminary data.</text>
</comment>